<dbReference type="GO" id="GO:0032259">
    <property type="term" value="P:methylation"/>
    <property type="evidence" value="ECO:0007669"/>
    <property type="project" value="UniProtKB-KW"/>
</dbReference>
<keyword evidence="2" id="KW-0808">Transferase</keyword>
<dbReference type="InterPro" id="IPR029063">
    <property type="entry name" value="SAM-dependent_MTases_sf"/>
</dbReference>
<organism evidence="2 3">
    <name type="scientific">Acinetobacter shaoyimingii</name>
    <dbReference type="NCBI Taxonomy" id="2715164"/>
    <lineage>
        <taxon>Bacteria</taxon>
        <taxon>Pseudomonadati</taxon>
        <taxon>Pseudomonadota</taxon>
        <taxon>Gammaproteobacteria</taxon>
        <taxon>Moraxellales</taxon>
        <taxon>Moraxellaceae</taxon>
        <taxon>Acinetobacter</taxon>
    </lineage>
</organism>
<dbReference type="GO" id="GO:0008757">
    <property type="term" value="F:S-adenosylmethionine-dependent methyltransferase activity"/>
    <property type="evidence" value="ECO:0007669"/>
    <property type="project" value="InterPro"/>
</dbReference>
<evidence type="ECO:0000313" key="2">
    <source>
        <dbReference type="EMBL" id="QIO04607.1"/>
    </source>
</evidence>
<dbReference type="InterPro" id="IPR013216">
    <property type="entry name" value="Methyltransf_11"/>
</dbReference>
<name>A0A6G8RRV6_9GAMM</name>
<sequence>MSTEQIKEYYDELAAHYDENRFQNAYGQYIDRQERDFLDRTLKSVSPTQCLDLGCGTGRLLDYADYGVDFSEEMLKVAQQKYPHKTLLQGELTQIPFEDSKFEVIFSFHVIMHQDMETTKKFVEHAHQKLKQGGKLIFDFPSQKRRKQVKHQQHNWHAANQISISDIEKMLTAQWKLKFYQGFLFFPIHRIPTRFRPLFLNIDTLLCRSPLKEYASYLVVILEKQ</sequence>
<evidence type="ECO:0000313" key="3">
    <source>
        <dbReference type="Proteomes" id="UP000502297"/>
    </source>
</evidence>
<accession>A0A6G8RRV6</accession>
<dbReference type="PANTHER" id="PTHR42912:SF96">
    <property type="entry name" value="METHYLTRANSFERASE DOMAIN-CONTAINING PROTEIN"/>
    <property type="match status" value="1"/>
</dbReference>
<keyword evidence="3" id="KW-1185">Reference proteome</keyword>
<evidence type="ECO:0000259" key="1">
    <source>
        <dbReference type="Pfam" id="PF08241"/>
    </source>
</evidence>
<protein>
    <submittedName>
        <fullName evidence="2">Class I SAM-dependent methyltransferase</fullName>
    </submittedName>
</protein>
<dbReference type="AlphaFoldDB" id="A0A6G8RRV6"/>
<dbReference type="CDD" id="cd02440">
    <property type="entry name" value="AdoMet_MTases"/>
    <property type="match status" value="1"/>
</dbReference>
<dbReference type="RefSeq" id="WP_166221360.1">
    <property type="nucleotide sequence ID" value="NZ_CP049801.1"/>
</dbReference>
<feature type="domain" description="Methyltransferase type 11" evidence="1">
    <location>
        <begin position="51"/>
        <end position="138"/>
    </location>
</feature>
<dbReference type="InterPro" id="IPR050508">
    <property type="entry name" value="Methyltransf_Superfamily"/>
</dbReference>
<dbReference type="PANTHER" id="PTHR42912">
    <property type="entry name" value="METHYLTRANSFERASE"/>
    <property type="match status" value="1"/>
</dbReference>
<dbReference type="KEGG" id="asha:G8E00_00855"/>
<dbReference type="Pfam" id="PF08241">
    <property type="entry name" value="Methyltransf_11"/>
    <property type="match status" value="1"/>
</dbReference>
<dbReference type="Gene3D" id="3.40.50.150">
    <property type="entry name" value="Vaccinia Virus protein VP39"/>
    <property type="match status" value="1"/>
</dbReference>
<dbReference type="Proteomes" id="UP000502297">
    <property type="component" value="Chromosome"/>
</dbReference>
<reference evidence="2 3" key="1">
    <citation type="submission" date="2020-03" db="EMBL/GenBank/DDBJ databases">
        <authorList>
            <person name="Zhu W."/>
        </authorList>
    </citation>
    <scope>NUCLEOTIDE SEQUENCE [LARGE SCALE GENOMIC DNA]</scope>
    <source>
        <strain evidence="2 3">323-1</strain>
    </source>
</reference>
<dbReference type="EMBL" id="CP049801">
    <property type="protein sequence ID" value="QIO04607.1"/>
    <property type="molecule type" value="Genomic_DNA"/>
</dbReference>
<keyword evidence="2" id="KW-0489">Methyltransferase</keyword>
<proteinExistence type="predicted"/>
<gene>
    <name evidence="2" type="ORF">G8E00_00855</name>
</gene>
<dbReference type="SUPFAM" id="SSF53335">
    <property type="entry name" value="S-adenosyl-L-methionine-dependent methyltransferases"/>
    <property type="match status" value="1"/>
</dbReference>